<keyword evidence="7 8" id="KW-0472">Membrane</keyword>
<dbReference type="Proteomes" id="UP000449249">
    <property type="component" value="Unassembled WGS sequence"/>
</dbReference>
<sequence>MFKVSYFLEVLPIIASKVNITFELTVAATIFALIVGVIIAIIGYYKIPVLYQLTRVYVSIMRGTPVVAQLYFFYYGIALYSAFVRNMTPLIAVAVVMSFNMGAFMSESIRGALLSVDEGQKEAAYSLGMTNFQLVTRIVIPQAVRVALPPLFNDIINLIKMTSLAFMLGVPDIMGAAKIEGARTFRYFEIYAAVMLVYWLIIFVLGILHKLLEKKCANMY</sequence>
<dbReference type="EMBL" id="WWSH01000020">
    <property type="protein sequence ID" value="MZK11676.1"/>
    <property type="molecule type" value="Genomic_DNA"/>
</dbReference>
<dbReference type="PANTHER" id="PTHR30614">
    <property type="entry name" value="MEMBRANE COMPONENT OF AMINO ACID ABC TRANSPORTER"/>
    <property type="match status" value="1"/>
</dbReference>
<dbReference type="Proteomes" id="UP000472916">
    <property type="component" value="Unassembled WGS sequence"/>
</dbReference>
<evidence type="ECO:0000313" key="18">
    <source>
        <dbReference type="Proteomes" id="UP000095439"/>
    </source>
</evidence>
<dbReference type="EMBL" id="CYYM01000035">
    <property type="protein sequence ID" value="CUO76354.1"/>
    <property type="molecule type" value="Genomic_DNA"/>
</dbReference>
<dbReference type="Pfam" id="PF00528">
    <property type="entry name" value="BPD_transp_1"/>
    <property type="match status" value="1"/>
</dbReference>
<dbReference type="OrthoDB" id="9787841at2"/>
<evidence type="ECO:0000313" key="13">
    <source>
        <dbReference type="EMBL" id="MZK11676.1"/>
    </source>
</evidence>
<feature type="transmembrane region" description="Helical" evidence="8">
    <location>
        <begin position="20"/>
        <end position="45"/>
    </location>
</feature>
<evidence type="ECO:0000256" key="8">
    <source>
        <dbReference type="RuleBase" id="RU363032"/>
    </source>
</evidence>
<evidence type="ECO:0000256" key="1">
    <source>
        <dbReference type="ARBA" id="ARBA00004651"/>
    </source>
</evidence>
<dbReference type="InterPro" id="IPR000515">
    <property type="entry name" value="MetI-like"/>
</dbReference>
<dbReference type="EMBL" id="WWSC01000020">
    <property type="protein sequence ID" value="MZK42637.1"/>
    <property type="molecule type" value="Genomic_DNA"/>
</dbReference>
<evidence type="ECO:0000313" key="22">
    <source>
        <dbReference type="Proteomes" id="UP000472916"/>
    </source>
</evidence>
<evidence type="ECO:0000313" key="12">
    <source>
        <dbReference type="EMBL" id="CUO76354.1"/>
    </source>
</evidence>
<evidence type="ECO:0000313" key="20">
    <source>
        <dbReference type="Proteomes" id="UP000446719"/>
    </source>
</evidence>
<feature type="transmembrane region" description="Helical" evidence="8">
    <location>
        <begin position="66"/>
        <end position="83"/>
    </location>
</feature>
<dbReference type="GeneID" id="93135966"/>
<feature type="transmembrane region" description="Helical" evidence="8">
    <location>
        <begin position="89"/>
        <end position="106"/>
    </location>
</feature>
<evidence type="ECO:0000259" key="9">
    <source>
        <dbReference type="PROSITE" id="PS50928"/>
    </source>
</evidence>
<dbReference type="PROSITE" id="PS50928">
    <property type="entry name" value="ABC_TM1"/>
    <property type="match status" value="1"/>
</dbReference>
<evidence type="ECO:0000313" key="10">
    <source>
        <dbReference type="EMBL" id="CUN27541.1"/>
    </source>
</evidence>
<keyword evidence="3" id="KW-1003">Cell membrane</keyword>
<reference evidence="20 21" key="2">
    <citation type="journal article" date="2019" name="Nat. Med.">
        <title>A library of human gut bacterial isolates paired with longitudinal multiomics data enables mechanistic microbiome research.</title>
        <authorList>
            <person name="Poyet M."/>
            <person name="Groussin M."/>
            <person name="Gibbons S.M."/>
            <person name="Avila-Pacheco J."/>
            <person name="Jiang X."/>
            <person name="Kearney S.M."/>
            <person name="Perrotta A.R."/>
            <person name="Berdy B."/>
            <person name="Zhao S."/>
            <person name="Lieberman T.D."/>
            <person name="Swanson P.K."/>
            <person name="Smith M."/>
            <person name="Roesemann S."/>
            <person name="Alexander J.E."/>
            <person name="Rich S.A."/>
            <person name="Livny J."/>
            <person name="Vlamakis H."/>
            <person name="Clish C."/>
            <person name="Bullock K."/>
            <person name="Deik A."/>
            <person name="Scott J."/>
            <person name="Pierce K.A."/>
            <person name="Xavier R.J."/>
            <person name="Alm E.J."/>
        </authorList>
    </citation>
    <scope>NUCLEOTIDE SEQUENCE [LARGE SCALE GENOMIC DNA]</scope>
    <source>
        <strain evidence="13 21">BIOML-A1</strain>
        <strain evidence="15 22">BIOML-A6</strain>
        <strain evidence="14 20">BIOML-A7</strain>
    </source>
</reference>
<dbReference type="Gene3D" id="1.10.3720.10">
    <property type="entry name" value="MetI-like"/>
    <property type="match status" value="1"/>
</dbReference>
<evidence type="ECO:0000313" key="21">
    <source>
        <dbReference type="Proteomes" id="UP000449249"/>
    </source>
</evidence>
<evidence type="ECO:0000256" key="7">
    <source>
        <dbReference type="ARBA" id="ARBA00023136"/>
    </source>
</evidence>
<evidence type="ECO:0000256" key="2">
    <source>
        <dbReference type="ARBA" id="ARBA00022448"/>
    </source>
</evidence>
<dbReference type="InterPro" id="IPR035906">
    <property type="entry name" value="MetI-like_sf"/>
</dbReference>
<reference evidence="17 18" key="1">
    <citation type="submission" date="2015-09" db="EMBL/GenBank/DDBJ databases">
        <authorList>
            <consortium name="Pathogen Informatics"/>
        </authorList>
    </citation>
    <scope>NUCLEOTIDE SEQUENCE [LARGE SCALE GENOMIC DNA]</scope>
    <source>
        <strain evidence="12 17">2789STDY5608851</strain>
        <strain evidence="11 18">2789STDY5608866</strain>
        <strain evidence="10 19">2789STDY5834961</strain>
    </source>
</reference>
<dbReference type="Proteomes" id="UP000095439">
    <property type="component" value="Unassembled WGS sequence"/>
</dbReference>
<dbReference type="EMBL" id="JAAIOD010000028">
    <property type="protein sequence ID" value="NSE59207.1"/>
    <property type="molecule type" value="Genomic_DNA"/>
</dbReference>
<dbReference type="GO" id="GO:0043190">
    <property type="term" value="C:ATP-binding cassette (ABC) transporter complex"/>
    <property type="evidence" value="ECO:0007669"/>
    <property type="project" value="InterPro"/>
</dbReference>
<dbReference type="EMBL" id="CYXO01000032">
    <property type="protein sequence ID" value="CUN27541.1"/>
    <property type="molecule type" value="Genomic_DNA"/>
</dbReference>
<evidence type="ECO:0000256" key="3">
    <source>
        <dbReference type="ARBA" id="ARBA00022475"/>
    </source>
</evidence>
<dbReference type="Proteomes" id="UP000095380">
    <property type="component" value="Unassembled WGS sequence"/>
</dbReference>
<dbReference type="RefSeq" id="WP_006428669.1">
    <property type="nucleotide sequence ID" value="NZ_CABIWY010000025.1"/>
</dbReference>
<dbReference type="InterPro" id="IPR010065">
    <property type="entry name" value="AA_ABC_transptr_permease_3TM"/>
</dbReference>
<reference evidence="16" key="4">
    <citation type="submission" date="2020-02" db="EMBL/GenBank/DDBJ databases">
        <authorList>
            <person name="Littmann E."/>
            <person name="Sorbara M."/>
        </authorList>
    </citation>
    <scope>NUCLEOTIDE SEQUENCE</scope>
    <source>
        <strain evidence="16">MSK.10.16</strain>
    </source>
</reference>
<gene>
    <name evidence="10" type="primary">yxeN_2</name>
    <name evidence="12" type="ORF">ERS852408_02901</name>
    <name evidence="11" type="ORF">ERS852423_02956</name>
    <name evidence="10" type="ORF">ERS852573_03100</name>
    <name evidence="16" type="ORF">G4332_14105</name>
    <name evidence="15" type="ORF">GT528_13310</name>
    <name evidence="14" type="ORF">GT565_13915</name>
    <name evidence="13" type="ORF">GT576_15375</name>
</gene>
<dbReference type="Proteomes" id="UP000095597">
    <property type="component" value="Unassembled WGS sequence"/>
</dbReference>
<dbReference type="InterPro" id="IPR043429">
    <property type="entry name" value="ArtM/GltK/GlnP/TcyL/YhdX-like"/>
</dbReference>
<protein>
    <submittedName>
        <fullName evidence="13">ABC transporter permease subunit</fullName>
    </submittedName>
    <submittedName>
        <fullName evidence="16">Amino acid ABC transporter permease</fullName>
    </submittedName>
    <submittedName>
        <fullName evidence="10">Probable amino-acid permease protein yxeN</fullName>
    </submittedName>
</protein>
<feature type="domain" description="ABC transmembrane type-1" evidence="9">
    <location>
        <begin position="18"/>
        <end position="209"/>
    </location>
</feature>
<evidence type="ECO:0000313" key="11">
    <source>
        <dbReference type="EMBL" id="CUO34509.1"/>
    </source>
</evidence>
<evidence type="ECO:0000313" key="19">
    <source>
        <dbReference type="Proteomes" id="UP000095597"/>
    </source>
</evidence>
<evidence type="ECO:0000313" key="15">
    <source>
        <dbReference type="EMBL" id="MZK42637.1"/>
    </source>
</evidence>
<dbReference type="EMBL" id="CYYY01000025">
    <property type="protein sequence ID" value="CUO34509.1"/>
    <property type="molecule type" value="Genomic_DNA"/>
</dbReference>
<keyword evidence="4 8" id="KW-0812">Transmembrane</keyword>
<dbReference type="eggNOG" id="COG0765">
    <property type="taxonomic scope" value="Bacteria"/>
</dbReference>
<keyword evidence="2 8" id="KW-0813">Transport</keyword>
<evidence type="ECO:0000313" key="17">
    <source>
        <dbReference type="Proteomes" id="UP000095380"/>
    </source>
</evidence>
<organism evidence="10 19">
    <name type="scientific">Dorea longicatena</name>
    <dbReference type="NCBI Taxonomy" id="88431"/>
    <lineage>
        <taxon>Bacteria</taxon>
        <taxon>Bacillati</taxon>
        <taxon>Bacillota</taxon>
        <taxon>Clostridia</taxon>
        <taxon>Lachnospirales</taxon>
        <taxon>Lachnospiraceae</taxon>
        <taxon>Dorea</taxon>
    </lineage>
</organism>
<keyword evidence="6 8" id="KW-1133">Transmembrane helix</keyword>
<reference evidence="16" key="3">
    <citation type="journal article" date="2020" name="Cell Host Microbe">
        <title>Functional and Genomic Variation between Human-Derived Isolates of Lachnospiraceae Reveals Inter- and Intra-Species Diversity.</title>
        <authorList>
            <person name="Sorbara M.T."/>
            <person name="Littmann E.R."/>
            <person name="Fontana E."/>
            <person name="Moody T.U."/>
            <person name="Kohout C.E."/>
            <person name="Gjonbalaj M."/>
            <person name="Eaton V."/>
            <person name="Seok R."/>
            <person name="Leiner I.M."/>
            <person name="Pamer E.G."/>
        </authorList>
    </citation>
    <scope>NUCLEOTIDE SEQUENCE</scope>
    <source>
        <strain evidence="16">MSK.10.16</strain>
    </source>
</reference>
<comment type="similarity">
    <text evidence="8">Belongs to the binding-protein-dependent transport system permease family.</text>
</comment>
<dbReference type="EMBL" id="WWSB01000025">
    <property type="protein sequence ID" value="MZK19157.1"/>
    <property type="molecule type" value="Genomic_DNA"/>
</dbReference>
<dbReference type="CDD" id="cd06261">
    <property type="entry name" value="TM_PBP2"/>
    <property type="match status" value="1"/>
</dbReference>
<dbReference type="PANTHER" id="PTHR30614:SF0">
    <property type="entry name" value="L-CYSTINE TRANSPORT SYSTEM PERMEASE PROTEIN TCYL"/>
    <property type="match status" value="1"/>
</dbReference>
<dbReference type="SUPFAM" id="SSF161098">
    <property type="entry name" value="MetI-like"/>
    <property type="match status" value="1"/>
</dbReference>
<evidence type="ECO:0000313" key="14">
    <source>
        <dbReference type="EMBL" id="MZK19157.1"/>
    </source>
</evidence>
<dbReference type="NCBIfam" id="TIGR01726">
    <property type="entry name" value="HEQRo_perm_3TM"/>
    <property type="match status" value="1"/>
</dbReference>
<accession>A0A173VJZ6</accession>
<keyword evidence="5" id="KW-0029">Amino-acid transport</keyword>
<evidence type="ECO:0000313" key="16">
    <source>
        <dbReference type="EMBL" id="NSE59207.1"/>
    </source>
</evidence>
<dbReference type="GO" id="GO:0015184">
    <property type="term" value="F:L-cystine transmembrane transporter activity"/>
    <property type="evidence" value="ECO:0007669"/>
    <property type="project" value="TreeGrafter"/>
</dbReference>
<evidence type="ECO:0000256" key="5">
    <source>
        <dbReference type="ARBA" id="ARBA00022970"/>
    </source>
</evidence>
<feature type="transmembrane region" description="Helical" evidence="8">
    <location>
        <begin position="190"/>
        <end position="212"/>
    </location>
</feature>
<dbReference type="Proteomes" id="UP000724058">
    <property type="component" value="Unassembled WGS sequence"/>
</dbReference>
<dbReference type="AlphaFoldDB" id="A0A173VJZ6"/>
<comment type="subcellular location">
    <subcellularLocation>
        <location evidence="1 8">Cell membrane</location>
        <topology evidence="1 8">Multi-pass membrane protein</topology>
    </subcellularLocation>
</comment>
<name>A0A173VJZ6_9FIRM</name>
<evidence type="ECO:0000256" key="4">
    <source>
        <dbReference type="ARBA" id="ARBA00022692"/>
    </source>
</evidence>
<proteinExistence type="inferred from homology"/>
<dbReference type="Proteomes" id="UP000446719">
    <property type="component" value="Unassembled WGS sequence"/>
</dbReference>
<evidence type="ECO:0000256" key="6">
    <source>
        <dbReference type="ARBA" id="ARBA00022989"/>
    </source>
</evidence>